<dbReference type="EMBL" id="CAFBMW010000065">
    <property type="protein sequence ID" value="CAB4966764.1"/>
    <property type="molecule type" value="Genomic_DNA"/>
</dbReference>
<reference evidence="2" key="1">
    <citation type="submission" date="2020-05" db="EMBL/GenBank/DDBJ databases">
        <authorList>
            <person name="Chiriac C."/>
            <person name="Salcher M."/>
            <person name="Ghai R."/>
            <person name="Kavagutti S V."/>
        </authorList>
    </citation>
    <scope>NUCLEOTIDE SEQUENCE</scope>
</reference>
<protein>
    <submittedName>
        <fullName evidence="2">Unannotated protein</fullName>
    </submittedName>
</protein>
<sequence length="290" mass="32097">MRAERASKPPSWREHLAAIRPDADLAEADWWDTAWPDGRQNPAAVGFLVPADFEAYARVLHPAGDEEGRDVRWAEVAEACGTTLHPQAQWWRLAGHRDLDPRGEGPEPDRWPGHEPEVGRLPREGLEALAETLARHTSEPERTFVAYWVGYGTWPHAWLGSPTTRRPVRESYLFARPLADVVTLCAEAPAVACALGTPTGTAVARSADGRSWVPTPDEQFEAIAAHEWQSPSAWWPADHAWATSNDTDLDSTLVGGSRALVDDLLADHRLEVLPWPVDGSLWPDADDVNR</sequence>
<name>A0A6J7LM81_9ZZZZ</name>
<feature type="region of interest" description="Disordered" evidence="1">
    <location>
        <begin position="99"/>
        <end position="119"/>
    </location>
</feature>
<evidence type="ECO:0000313" key="2">
    <source>
        <dbReference type="EMBL" id="CAB4966764.1"/>
    </source>
</evidence>
<dbReference type="AlphaFoldDB" id="A0A6J7LM81"/>
<gene>
    <name evidence="2" type="ORF">UFOPK3662_03901</name>
</gene>
<proteinExistence type="predicted"/>
<evidence type="ECO:0000256" key="1">
    <source>
        <dbReference type="SAM" id="MobiDB-lite"/>
    </source>
</evidence>
<accession>A0A6J7LM81</accession>
<organism evidence="2">
    <name type="scientific">freshwater metagenome</name>
    <dbReference type="NCBI Taxonomy" id="449393"/>
    <lineage>
        <taxon>unclassified sequences</taxon>
        <taxon>metagenomes</taxon>
        <taxon>ecological metagenomes</taxon>
    </lineage>
</organism>